<accession>A0AAV3XJ48</accession>
<sequence>MSPVSAYLTPLRPTTMVNEILRFFPSYSDMPRVHINQPKYQSRLRQVFKHGLPAVFSPQLHQPLITANQPNGKPRIQQTNVTPVPAVSGEGFDALQPIAFRVRYSLLAQVCIAAALMLPLYKRRCTSSACNPL</sequence>
<dbReference type="AlphaFoldDB" id="A0AAV3XJ48"/>
<keyword evidence="2" id="KW-1185">Reference proteome</keyword>
<name>A0AAV3XJ48_9CYAN</name>
<evidence type="ECO:0000313" key="2">
    <source>
        <dbReference type="Proteomes" id="UP001050975"/>
    </source>
</evidence>
<evidence type="ECO:0000313" key="1">
    <source>
        <dbReference type="EMBL" id="GET40447.1"/>
    </source>
</evidence>
<gene>
    <name evidence="1" type="ORF">MiSe_52560</name>
</gene>
<keyword evidence="1" id="KW-0418">Kinase</keyword>
<protein>
    <submittedName>
        <fullName evidence="1">Multi-sensor hybrid histidine kinase</fullName>
    </submittedName>
</protein>
<dbReference type="Proteomes" id="UP001050975">
    <property type="component" value="Unassembled WGS sequence"/>
</dbReference>
<dbReference type="EMBL" id="BLAY01000091">
    <property type="protein sequence ID" value="GET40447.1"/>
    <property type="molecule type" value="Genomic_DNA"/>
</dbReference>
<reference evidence="1" key="1">
    <citation type="submission" date="2019-10" db="EMBL/GenBank/DDBJ databases">
        <title>Draft genome sequece of Microseira wollei NIES-4236.</title>
        <authorList>
            <person name="Yamaguchi H."/>
            <person name="Suzuki S."/>
            <person name="Kawachi M."/>
        </authorList>
    </citation>
    <scope>NUCLEOTIDE SEQUENCE</scope>
    <source>
        <strain evidence="1">NIES-4236</strain>
    </source>
</reference>
<organism evidence="1 2">
    <name type="scientific">Microseira wollei NIES-4236</name>
    <dbReference type="NCBI Taxonomy" id="2530354"/>
    <lineage>
        <taxon>Bacteria</taxon>
        <taxon>Bacillati</taxon>
        <taxon>Cyanobacteriota</taxon>
        <taxon>Cyanophyceae</taxon>
        <taxon>Oscillatoriophycideae</taxon>
        <taxon>Aerosakkonematales</taxon>
        <taxon>Aerosakkonemataceae</taxon>
        <taxon>Microseira</taxon>
    </lineage>
</organism>
<proteinExistence type="predicted"/>
<dbReference type="GO" id="GO:0016301">
    <property type="term" value="F:kinase activity"/>
    <property type="evidence" value="ECO:0007669"/>
    <property type="project" value="UniProtKB-KW"/>
</dbReference>
<comment type="caution">
    <text evidence="1">The sequence shown here is derived from an EMBL/GenBank/DDBJ whole genome shotgun (WGS) entry which is preliminary data.</text>
</comment>
<keyword evidence="1" id="KW-0808">Transferase</keyword>